<dbReference type="PATRIC" id="fig|272560.6.peg.2315"/>
<feature type="transmembrane region" description="Helical" evidence="1">
    <location>
        <begin position="19"/>
        <end position="37"/>
    </location>
</feature>
<evidence type="ECO:0000256" key="1">
    <source>
        <dbReference type="SAM" id="Phobius"/>
    </source>
</evidence>
<sequence>MTEASTGNRMKQRAWLSKAAFVAAVFVVVWIATIAYWKATYHPPSATELLTHGIALPALLATGLAWARRAAGRLREASAAAAQTAAPSAPQASTAQAADEAAMRTWTLALLDSSVRFPTGATTADIDGAARDETVVGLHPALRRADGTGVFASGVASVSIDHFDERLLPPGADAALNDEHARALLLAADVLDELLERHAVLATDGASRPAGPLRLHLLLPERWQPMAGALAAWLDTHVARERWMPGVERVQTRMVANPVQAWAVVDELIVSLHREPSNASHVVLACDSSLSDATVHALDHAGKLYGHNRPDGRIPGEGACALLLAHPAAADAADAPRVHRLVAARAPTPDGAPAKAPADTLAPLLEAARTQTAAAEIAPAGCGLVSDADQRGGSRTEIAAVAERNWPDDARERCRHLGVANGESGAALALGAIAVAGWRASEEQMPMLAASIADPVARGVMLVAPAPIAPVTASELAAAA</sequence>
<dbReference type="STRING" id="272560.BPSL2052"/>
<accession>Q63TB5</accession>
<keyword evidence="1" id="KW-0472">Membrane</keyword>
<evidence type="ECO:0000313" key="3">
    <source>
        <dbReference type="Proteomes" id="UP000000605"/>
    </source>
</evidence>
<reference evidence="2 3" key="1">
    <citation type="journal article" date="2004" name="Proc. Natl. Acad. Sci. U.S.A.">
        <title>Genomic plasticity of the causative agent of melioidosis, Burkholderia pseudomallei.</title>
        <authorList>
            <person name="Holden M.T.G."/>
            <person name="Titball R.W."/>
            <person name="Peacock S.J."/>
            <person name="Cerdeno-Tarraga A.M."/>
            <person name="Atkins T."/>
            <person name="Crossman L.C."/>
            <person name="Pitt T."/>
            <person name="Churcher C."/>
            <person name="Mungall K."/>
            <person name="Bentley S.D."/>
            <person name="Sebaihia M."/>
            <person name="Thomson N.R."/>
            <person name="Bason N."/>
            <person name="Beacham I.R."/>
            <person name="Brooks K."/>
            <person name="Brown K.A."/>
            <person name="Brown N.F."/>
            <person name="Challis G.L."/>
            <person name="Cherevach I."/>
            <person name="Chillingworth T."/>
            <person name="Cronin A."/>
            <person name="Crosset B."/>
            <person name="Davis P."/>
            <person name="DeShazer D."/>
            <person name="Feltwell T."/>
            <person name="Fraser A."/>
            <person name="Hance Z."/>
            <person name="Hauser H."/>
            <person name="Holroyd S."/>
            <person name="Jagels K."/>
            <person name="Keith K.E."/>
            <person name="Maddison M."/>
            <person name="Moule S."/>
            <person name="Price C."/>
            <person name="Quail M.A."/>
            <person name="Rabbinowitsch E."/>
            <person name="Rutherford K."/>
            <person name="Sanders M."/>
            <person name="Simmonds M."/>
            <person name="Songsivilai S."/>
            <person name="Stevens K."/>
            <person name="Tumapa S."/>
            <person name="Vesaratchavest M."/>
            <person name="Whitehead S."/>
            <person name="Yeats C."/>
            <person name="Barrell B.G."/>
            <person name="Oyston P.C.F."/>
            <person name="Parkhill J."/>
        </authorList>
    </citation>
    <scope>NUCLEOTIDE SEQUENCE [LARGE SCALE GENOMIC DNA]</scope>
    <source>
        <strain evidence="2 3">K96243</strain>
    </source>
</reference>
<gene>
    <name evidence="2" type="ordered locus">BPSL2052</name>
</gene>
<proteinExistence type="predicted"/>
<keyword evidence="1" id="KW-0812">Transmembrane</keyword>
<dbReference type="eggNOG" id="COG0304">
    <property type="taxonomic scope" value="Bacteria"/>
</dbReference>
<dbReference type="Proteomes" id="UP000000605">
    <property type="component" value="Chromosome 1"/>
</dbReference>
<dbReference type="KEGG" id="bps:BPSL2052"/>
<organism evidence="2 3">
    <name type="scientific">Burkholderia pseudomallei (strain K96243)</name>
    <dbReference type="NCBI Taxonomy" id="272560"/>
    <lineage>
        <taxon>Bacteria</taxon>
        <taxon>Pseudomonadati</taxon>
        <taxon>Pseudomonadota</taxon>
        <taxon>Betaproteobacteria</taxon>
        <taxon>Burkholderiales</taxon>
        <taxon>Burkholderiaceae</taxon>
        <taxon>Burkholderia</taxon>
        <taxon>pseudomallei group</taxon>
    </lineage>
</organism>
<dbReference type="AlphaFoldDB" id="Q63TB5"/>
<keyword evidence="1" id="KW-1133">Transmembrane helix</keyword>
<protein>
    <submittedName>
        <fullName evidence="2">Membrane protein</fullName>
    </submittedName>
</protein>
<evidence type="ECO:0000313" key="2">
    <source>
        <dbReference type="EMBL" id="CAH36053.1"/>
    </source>
</evidence>
<dbReference type="EMBL" id="BX571965">
    <property type="protein sequence ID" value="CAH36053.1"/>
    <property type="molecule type" value="Genomic_DNA"/>
</dbReference>
<keyword evidence="3" id="KW-1185">Reference proteome</keyword>
<name>Q63TB5_BURPS</name>